<dbReference type="PANTHER" id="PTHR19920:SF0">
    <property type="entry name" value="CYTOSOLIC IRON-SULFUR PROTEIN ASSEMBLY PROTEIN CIAO1-RELATED"/>
    <property type="match status" value="1"/>
</dbReference>
<accession>A0AAN9LJT4</accession>
<evidence type="ECO:0000313" key="6">
    <source>
        <dbReference type="Proteomes" id="UP001367508"/>
    </source>
</evidence>
<feature type="repeat" description="WD" evidence="4">
    <location>
        <begin position="140"/>
        <end position="181"/>
    </location>
</feature>
<dbReference type="InterPro" id="IPR001680">
    <property type="entry name" value="WD40_rpt"/>
</dbReference>
<evidence type="ECO:0000256" key="3">
    <source>
        <dbReference type="HAMAP-Rule" id="MF_03037"/>
    </source>
</evidence>
<dbReference type="Gene3D" id="2.130.10.10">
    <property type="entry name" value="YVTN repeat-like/Quinoprotein amine dehydrogenase"/>
    <property type="match status" value="1"/>
</dbReference>
<name>A0AAN9LJT4_CANGL</name>
<feature type="repeat" description="WD" evidence="4">
    <location>
        <begin position="185"/>
        <end position="216"/>
    </location>
</feature>
<organism evidence="5 6">
    <name type="scientific">Canavalia gladiata</name>
    <name type="common">Sword bean</name>
    <name type="synonym">Dolichos gladiatus</name>
    <dbReference type="NCBI Taxonomy" id="3824"/>
    <lineage>
        <taxon>Eukaryota</taxon>
        <taxon>Viridiplantae</taxon>
        <taxon>Streptophyta</taxon>
        <taxon>Embryophyta</taxon>
        <taxon>Tracheophyta</taxon>
        <taxon>Spermatophyta</taxon>
        <taxon>Magnoliopsida</taxon>
        <taxon>eudicotyledons</taxon>
        <taxon>Gunneridae</taxon>
        <taxon>Pentapetalae</taxon>
        <taxon>rosids</taxon>
        <taxon>fabids</taxon>
        <taxon>Fabales</taxon>
        <taxon>Fabaceae</taxon>
        <taxon>Papilionoideae</taxon>
        <taxon>50 kb inversion clade</taxon>
        <taxon>NPAAA clade</taxon>
        <taxon>indigoferoid/millettioid clade</taxon>
        <taxon>Phaseoleae</taxon>
        <taxon>Canavalia</taxon>
    </lineage>
</organism>
<dbReference type="SMART" id="SM00320">
    <property type="entry name" value="WD40"/>
    <property type="match status" value="7"/>
</dbReference>
<evidence type="ECO:0000256" key="1">
    <source>
        <dbReference type="ARBA" id="ARBA00022574"/>
    </source>
</evidence>
<dbReference type="InterPro" id="IPR020472">
    <property type="entry name" value="WD40_PAC1"/>
</dbReference>
<dbReference type="AlphaFoldDB" id="A0AAN9LJT4"/>
<feature type="repeat" description="WD" evidence="4">
    <location>
        <begin position="339"/>
        <end position="375"/>
    </location>
</feature>
<keyword evidence="6" id="KW-1185">Reference proteome</keyword>
<dbReference type="PRINTS" id="PR00320">
    <property type="entry name" value="GPROTEINBRPT"/>
</dbReference>
<dbReference type="Pfam" id="PF00400">
    <property type="entry name" value="WD40"/>
    <property type="match status" value="6"/>
</dbReference>
<sequence>MGLQPFFLWRAETRLKKVSVWGIILVYAHSNPLAMELKEIQRLEGHTDRVWSLDWNPATGHAGIPLVFASCSGDKTVRIWEQNLSSGLWACKAVLEETHTRTVRSCAWSPSGKLLATASFDATTAIWENVGGDFECVSTLEGHENEVKSVSWNASGTLLATCSRDKTVWIWEAQPGNEFECVSVLQGHTQDVKMVKWHPTEDILFSCSYDNNVKVWADEGDSDDWQCVQTLGEPNNGHTSTVWALSFNASGDKMVTCSDDLTVKVWETESIGKQSGSGFAPWRHLCTLTGYHDRTIFSVHWSREGIFASGAADDAIRLFVDDNESQVGGPLYKLLLKKEKAHDMDVNSVQWSPGEKPLLASASDDGTIKVWELVS</sequence>
<dbReference type="PROSITE" id="PS50294">
    <property type="entry name" value="WD_REPEATS_REGION"/>
    <property type="match status" value="6"/>
</dbReference>
<dbReference type="InterPro" id="IPR036322">
    <property type="entry name" value="WD40_repeat_dom_sf"/>
</dbReference>
<keyword evidence="1 4" id="KW-0853">WD repeat</keyword>
<proteinExistence type="inferred from homology"/>
<dbReference type="HAMAP" id="MF_03037">
    <property type="entry name" value="ciao1"/>
    <property type="match status" value="1"/>
</dbReference>
<feature type="repeat" description="WD" evidence="4">
    <location>
        <begin position="235"/>
        <end position="270"/>
    </location>
</feature>
<dbReference type="PROSITE" id="PS00678">
    <property type="entry name" value="WD_REPEATS_1"/>
    <property type="match status" value="2"/>
</dbReference>
<evidence type="ECO:0000256" key="2">
    <source>
        <dbReference type="ARBA" id="ARBA00022737"/>
    </source>
</evidence>
<dbReference type="InterPro" id="IPR028608">
    <property type="entry name" value="CIAO1/Cia1"/>
</dbReference>
<dbReference type="CDD" id="cd00200">
    <property type="entry name" value="WD40"/>
    <property type="match status" value="1"/>
</dbReference>
<dbReference type="InterPro" id="IPR019775">
    <property type="entry name" value="WD40_repeat_CS"/>
</dbReference>
<dbReference type="Proteomes" id="UP001367508">
    <property type="component" value="Unassembled WGS sequence"/>
</dbReference>
<protein>
    <recommendedName>
        <fullName evidence="3">Probable cytosolic iron-sulfur protein assembly protein CIAO1 homolog</fullName>
    </recommendedName>
</protein>
<keyword evidence="2" id="KW-0677">Repeat</keyword>
<dbReference type="PANTHER" id="PTHR19920">
    <property type="entry name" value="WD40 PROTEIN CIAO1"/>
    <property type="match status" value="1"/>
</dbReference>
<dbReference type="GO" id="GO:0097361">
    <property type="term" value="C:cytosolic [4Fe-4S] assembly targeting complex"/>
    <property type="evidence" value="ECO:0007669"/>
    <property type="project" value="InterPro"/>
</dbReference>
<evidence type="ECO:0000313" key="5">
    <source>
        <dbReference type="EMBL" id="KAK7337231.1"/>
    </source>
</evidence>
<feature type="repeat" description="WD" evidence="4">
    <location>
        <begin position="43"/>
        <end position="81"/>
    </location>
</feature>
<dbReference type="SUPFAM" id="SSF50978">
    <property type="entry name" value="WD40 repeat-like"/>
    <property type="match status" value="1"/>
</dbReference>
<dbReference type="PROSITE" id="PS50082">
    <property type="entry name" value="WD_REPEATS_2"/>
    <property type="match status" value="6"/>
</dbReference>
<comment type="function">
    <text evidence="3">Essential component of the cytosolic iron-sulfur (Fe/S) protein assembly machinery. Required for the maturation of extramitochondrial Fe/S proteins.</text>
</comment>
<reference evidence="5 6" key="1">
    <citation type="submission" date="2024-01" db="EMBL/GenBank/DDBJ databases">
        <title>The genomes of 5 underutilized Papilionoideae crops provide insights into root nodulation and disease resistanc.</title>
        <authorList>
            <person name="Jiang F."/>
        </authorList>
    </citation>
    <scope>NUCLEOTIDE SEQUENCE [LARGE SCALE GENOMIC DNA]</scope>
    <source>
        <strain evidence="5">LVBAO_FW01</strain>
        <tissue evidence="5">Leaves</tissue>
    </source>
</reference>
<gene>
    <name evidence="5" type="ORF">VNO77_17795</name>
</gene>
<dbReference type="GO" id="GO:0016226">
    <property type="term" value="P:iron-sulfur cluster assembly"/>
    <property type="evidence" value="ECO:0007669"/>
    <property type="project" value="UniProtKB-UniRule"/>
</dbReference>
<dbReference type="FunFam" id="2.130.10.10:FF:000136">
    <property type="entry name" value="Probable cytosolic iron-sulfur protein assembly protein CIAO1"/>
    <property type="match status" value="1"/>
</dbReference>
<dbReference type="EMBL" id="JAYMYQ010000004">
    <property type="protein sequence ID" value="KAK7337231.1"/>
    <property type="molecule type" value="Genomic_DNA"/>
</dbReference>
<dbReference type="InterPro" id="IPR015943">
    <property type="entry name" value="WD40/YVTN_repeat-like_dom_sf"/>
</dbReference>
<comment type="similarity">
    <text evidence="3">Belongs to the WD repeat CIA1 family.</text>
</comment>
<comment type="caution">
    <text evidence="5">The sequence shown here is derived from an EMBL/GenBank/DDBJ whole genome shotgun (WGS) entry which is preliminary data.</text>
</comment>
<feature type="repeat" description="WD" evidence="4">
    <location>
        <begin position="96"/>
        <end position="128"/>
    </location>
</feature>
<evidence type="ECO:0000256" key="4">
    <source>
        <dbReference type="PROSITE-ProRule" id="PRU00221"/>
    </source>
</evidence>